<comment type="caution">
    <text evidence="4">The sequence shown here is derived from an EMBL/GenBank/DDBJ whole genome shotgun (WGS) entry which is preliminary data.</text>
</comment>
<proteinExistence type="predicted"/>
<dbReference type="InterPro" id="IPR056884">
    <property type="entry name" value="NPHP3-like_N"/>
</dbReference>
<sequence length="686" mass="75880">MDSGLLLRICSIAEAQSLQSRSRFDKLDAKLQDFVSQLAQRSIDDAEHIRSHIDESINELNDKSRRREGLIRSLKFSSMNLRVTSIKNAHLGAFQWIFSSNLPAWAAFVTWLASDEKLYWISGKPGSGKSTLTKFIVADAHTPRFLKAKHGHNFTLFLERRRGDAEIHQGSVNGVGIGRKDNDNGWSTPELRHWIVRILGLYPRPGCIFLDGADEISPKEGPAELMELVQELLRAPKVNLKICISSRPEPAFKKWLGSCPMLRLQDLTNQDIRDVCSATLVPLFAGDDSGSSMTSEASSAETRKLLVDELAAKAEGVFLWVHLALKSVQRGRSNSDSGDEILQRIRQLPAGLKGAPNTLHCKDLEAMCALVVKNIESSCGGFLEVGAQGEIKNPLGQEYDAGGRWDALVPWTNTSVAFIHRMTSDFLTDTESGRDILEKHPSRQDDRLARLYRSALVQLTLCSTTTTTTLAPTSALGPPSAKVDSLAWDMFRFRHIMMGIGTSMSDRILTSKTLSSCEWLWETTLAKKKQHLNGRKVDFLALSARGGYYHFVASRLLKTSMPSSSASSTSPGESSDFKSDSTKSLSNCKVLLVQWLREQGAVSRSFECDFISWTYSPHISLASAPTRTMAFSTPDTRCGELNHVVADGIEIRARFGTATEWTAECGFTFSPYVEKSSTPFRVGTSA</sequence>
<dbReference type="SUPFAM" id="SSF52540">
    <property type="entry name" value="P-loop containing nucleoside triphosphate hydrolases"/>
    <property type="match status" value="1"/>
</dbReference>
<feature type="region of interest" description="Disordered" evidence="2">
    <location>
        <begin position="561"/>
        <end position="582"/>
    </location>
</feature>
<evidence type="ECO:0000313" key="4">
    <source>
        <dbReference type="EMBL" id="KAK0702208.1"/>
    </source>
</evidence>
<evidence type="ECO:0000256" key="2">
    <source>
        <dbReference type="SAM" id="MobiDB-lite"/>
    </source>
</evidence>
<evidence type="ECO:0000259" key="3">
    <source>
        <dbReference type="Pfam" id="PF24883"/>
    </source>
</evidence>
<dbReference type="PANTHER" id="PTHR10039">
    <property type="entry name" value="AMELOGENIN"/>
    <property type="match status" value="1"/>
</dbReference>
<evidence type="ECO:0000256" key="1">
    <source>
        <dbReference type="ARBA" id="ARBA00022737"/>
    </source>
</evidence>
<keyword evidence="5" id="KW-1185">Reference proteome</keyword>
<dbReference type="AlphaFoldDB" id="A0AA39ZRF0"/>
<feature type="domain" description="Nephrocystin 3-like N-terminal" evidence="3">
    <location>
        <begin position="95"/>
        <end position="142"/>
    </location>
</feature>
<gene>
    <name evidence="4" type="ORF">B0H67DRAFT_650262</name>
</gene>
<protein>
    <recommendedName>
        <fullName evidence="3">Nephrocystin 3-like N-terminal domain-containing protein</fullName>
    </recommendedName>
</protein>
<name>A0AA39ZRF0_9PEZI</name>
<dbReference type="Proteomes" id="UP001172102">
    <property type="component" value="Unassembled WGS sequence"/>
</dbReference>
<reference evidence="4" key="1">
    <citation type="submission" date="2023-06" db="EMBL/GenBank/DDBJ databases">
        <title>Genome-scale phylogeny and comparative genomics of the fungal order Sordariales.</title>
        <authorList>
            <consortium name="Lawrence Berkeley National Laboratory"/>
            <person name="Hensen N."/>
            <person name="Bonometti L."/>
            <person name="Westerberg I."/>
            <person name="Brannstrom I.O."/>
            <person name="Guillou S."/>
            <person name="Cros-Aarteil S."/>
            <person name="Calhoun S."/>
            <person name="Haridas S."/>
            <person name="Kuo A."/>
            <person name="Mondo S."/>
            <person name="Pangilinan J."/>
            <person name="Riley R."/>
            <person name="Labutti K."/>
            <person name="Andreopoulos B."/>
            <person name="Lipzen A."/>
            <person name="Chen C."/>
            <person name="Yanf M."/>
            <person name="Daum C."/>
            <person name="Ng V."/>
            <person name="Clum A."/>
            <person name="Steindorff A."/>
            <person name="Ohm R."/>
            <person name="Martin F."/>
            <person name="Silar P."/>
            <person name="Natvig D."/>
            <person name="Lalanne C."/>
            <person name="Gautier V."/>
            <person name="Ament-Velasquez S.L."/>
            <person name="Kruys A."/>
            <person name="Hutchinson M.I."/>
            <person name="Powell A.J."/>
            <person name="Barry K."/>
            <person name="Miller A.N."/>
            <person name="Grigoriev I.V."/>
            <person name="Debuchy R."/>
            <person name="Gladieux P."/>
            <person name="Thoren M.H."/>
            <person name="Johannesson H."/>
        </authorList>
    </citation>
    <scope>NUCLEOTIDE SEQUENCE</scope>
    <source>
        <strain evidence="4">SMH4607-1</strain>
    </source>
</reference>
<evidence type="ECO:0000313" key="5">
    <source>
        <dbReference type="Proteomes" id="UP001172102"/>
    </source>
</evidence>
<organism evidence="4 5">
    <name type="scientific">Lasiosphaeris hirsuta</name>
    <dbReference type="NCBI Taxonomy" id="260670"/>
    <lineage>
        <taxon>Eukaryota</taxon>
        <taxon>Fungi</taxon>
        <taxon>Dikarya</taxon>
        <taxon>Ascomycota</taxon>
        <taxon>Pezizomycotina</taxon>
        <taxon>Sordariomycetes</taxon>
        <taxon>Sordariomycetidae</taxon>
        <taxon>Sordariales</taxon>
        <taxon>Lasiosphaeriaceae</taxon>
        <taxon>Lasiosphaeris</taxon>
    </lineage>
</organism>
<dbReference type="PANTHER" id="PTHR10039:SF5">
    <property type="entry name" value="NACHT DOMAIN-CONTAINING PROTEIN"/>
    <property type="match status" value="1"/>
</dbReference>
<keyword evidence="1" id="KW-0677">Repeat</keyword>
<dbReference type="Pfam" id="PF24883">
    <property type="entry name" value="NPHP3_N"/>
    <property type="match status" value="1"/>
</dbReference>
<dbReference type="Gene3D" id="3.40.50.300">
    <property type="entry name" value="P-loop containing nucleotide triphosphate hydrolases"/>
    <property type="match status" value="1"/>
</dbReference>
<dbReference type="EMBL" id="JAUKUA010000009">
    <property type="protein sequence ID" value="KAK0702208.1"/>
    <property type="molecule type" value="Genomic_DNA"/>
</dbReference>
<feature type="compositionally biased region" description="Low complexity" evidence="2">
    <location>
        <begin position="561"/>
        <end position="574"/>
    </location>
</feature>
<accession>A0AA39ZRF0</accession>
<dbReference type="InterPro" id="IPR027417">
    <property type="entry name" value="P-loop_NTPase"/>
</dbReference>